<feature type="domain" description="HAT C-terminal dimerisation" evidence="2">
    <location>
        <begin position="408"/>
        <end position="460"/>
    </location>
</feature>
<evidence type="ECO:0000259" key="2">
    <source>
        <dbReference type="Pfam" id="PF05699"/>
    </source>
</evidence>
<protein>
    <recommendedName>
        <fullName evidence="2">HAT C-terminal dimerisation domain-containing protein</fullName>
    </recommendedName>
</protein>
<evidence type="ECO:0000256" key="1">
    <source>
        <dbReference type="SAM" id="Phobius"/>
    </source>
</evidence>
<dbReference type="InterPro" id="IPR008906">
    <property type="entry name" value="HATC_C_dom"/>
</dbReference>
<dbReference type="InterPro" id="IPR052958">
    <property type="entry name" value="IFN-induced_PKR_regulator"/>
</dbReference>
<reference evidence="3" key="1">
    <citation type="submission" date="2021-03" db="EMBL/GenBank/DDBJ databases">
        <authorList>
            <person name="Bekaert M."/>
        </authorList>
    </citation>
    <scope>NUCLEOTIDE SEQUENCE</scope>
</reference>
<evidence type="ECO:0000313" key="4">
    <source>
        <dbReference type="Proteomes" id="UP000683360"/>
    </source>
</evidence>
<keyword evidence="1" id="KW-1133">Transmembrane helix</keyword>
<feature type="transmembrane region" description="Helical" evidence="1">
    <location>
        <begin position="223"/>
        <end position="246"/>
    </location>
</feature>
<evidence type="ECO:0000313" key="3">
    <source>
        <dbReference type="EMBL" id="CAG2210997.1"/>
    </source>
</evidence>
<gene>
    <name evidence="3" type="ORF">MEDL_25057</name>
</gene>
<accession>A0A8S3RX51</accession>
<dbReference type="PANTHER" id="PTHR46289">
    <property type="entry name" value="52 KDA REPRESSOR OF THE INHIBITOR OF THE PROTEIN KINASE-LIKE PROTEIN-RELATED"/>
    <property type="match status" value="1"/>
</dbReference>
<dbReference type="OrthoDB" id="6161213at2759"/>
<dbReference type="EMBL" id="CAJPWZ010001249">
    <property type="protein sequence ID" value="CAG2210997.1"/>
    <property type="molecule type" value="Genomic_DNA"/>
</dbReference>
<dbReference type="SUPFAM" id="SSF53098">
    <property type="entry name" value="Ribonuclease H-like"/>
    <property type="match status" value="1"/>
</dbReference>
<dbReference type="InterPro" id="IPR012337">
    <property type="entry name" value="RNaseH-like_sf"/>
</dbReference>
<dbReference type="PANTHER" id="PTHR46289:SF16">
    <property type="entry name" value="52 KDA REPRESSOR OF THE INHIBITOR OF THE PROTEIN KINASE"/>
    <property type="match status" value="1"/>
</dbReference>
<keyword evidence="1" id="KW-0812">Transmembrane</keyword>
<dbReference type="Pfam" id="PF05699">
    <property type="entry name" value="Dimer_Tnp_hAT"/>
    <property type="match status" value="1"/>
</dbReference>
<proteinExistence type="predicted"/>
<sequence>MADEVTSHNQEFMPLCIRFVDKENNIREEFLEFLTIKRITGRKLADKVLDCLNQKQIPLNDMRGQCYDGAANMSSDRCGLQRCIREQAPLAPYTRCNSHALNLVIVHACKQTDVAHTLTKMKEVCLFYKYSPKRQGLLESIIEQSVSSTNKRKPLLDLCKTRWAERHYAYSHFYDSYVFVVESLEFISYGLHKDKYDLNLYDDPWDNNTKHDAVSLLNAITEFGFIIVFMIIYQGLSALAGISVGLQRKALDVYDAFSKVDLVKSSYNSLRTNIDGRFGVWFSQATRIAERVGVTPGMPRLAAQRRPGGGMSVYRPNADLAIDCGCTITLSSLPCIHHIEDYFRQNYAIPFIDHIITELELHEDLPSPVLVEEEYQRYKDGILRNVLDSNSVIPDSCATAIKNCDALLFPNIYTLLKLACTSPVTSAECERSASSLRRLHHYNRASMTGDRLSALALIHIHYGFNHSYEKIINSFSKLHPRNMELENIIFQK</sequence>
<dbReference type="GO" id="GO:0046983">
    <property type="term" value="F:protein dimerization activity"/>
    <property type="evidence" value="ECO:0007669"/>
    <property type="project" value="InterPro"/>
</dbReference>
<keyword evidence="4" id="KW-1185">Reference proteome</keyword>
<organism evidence="3 4">
    <name type="scientific">Mytilus edulis</name>
    <name type="common">Blue mussel</name>
    <dbReference type="NCBI Taxonomy" id="6550"/>
    <lineage>
        <taxon>Eukaryota</taxon>
        <taxon>Metazoa</taxon>
        <taxon>Spiralia</taxon>
        <taxon>Lophotrochozoa</taxon>
        <taxon>Mollusca</taxon>
        <taxon>Bivalvia</taxon>
        <taxon>Autobranchia</taxon>
        <taxon>Pteriomorphia</taxon>
        <taxon>Mytilida</taxon>
        <taxon>Mytiloidea</taxon>
        <taxon>Mytilidae</taxon>
        <taxon>Mytilinae</taxon>
        <taxon>Mytilus</taxon>
    </lineage>
</organism>
<name>A0A8S3RX51_MYTED</name>
<keyword evidence="1" id="KW-0472">Membrane</keyword>
<comment type="caution">
    <text evidence="3">The sequence shown here is derived from an EMBL/GenBank/DDBJ whole genome shotgun (WGS) entry which is preliminary data.</text>
</comment>
<dbReference type="Proteomes" id="UP000683360">
    <property type="component" value="Unassembled WGS sequence"/>
</dbReference>
<dbReference type="AlphaFoldDB" id="A0A8S3RX51"/>